<gene>
    <name evidence="7" type="ORF">EV137_6628</name>
</gene>
<keyword evidence="4" id="KW-0456">Lyase</keyword>
<evidence type="ECO:0000256" key="1">
    <source>
        <dbReference type="ARBA" id="ARBA00004418"/>
    </source>
</evidence>
<dbReference type="SUPFAM" id="SSF48230">
    <property type="entry name" value="Chondroitin AC/alginate lyase"/>
    <property type="match status" value="1"/>
</dbReference>
<keyword evidence="8" id="KW-1185">Reference proteome</keyword>
<evidence type="ECO:0000313" key="7">
    <source>
        <dbReference type="EMBL" id="TDW83826.1"/>
    </source>
</evidence>
<comment type="caution">
    <text evidence="7">The sequence shown here is derived from an EMBL/GenBank/DDBJ whole genome shotgun (WGS) entry which is preliminary data.</text>
</comment>
<accession>A0ABY2F692</accession>
<feature type="region of interest" description="Disordered" evidence="5">
    <location>
        <begin position="45"/>
        <end position="103"/>
    </location>
</feature>
<comment type="subcellular location">
    <subcellularLocation>
        <location evidence="1">Periplasm</location>
    </subcellularLocation>
</comment>
<dbReference type="PANTHER" id="PTHR39210">
    <property type="entry name" value="HEPARIN-SULFATE LYASE"/>
    <property type="match status" value="1"/>
</dbReference>
<keyword evidence="3" id="KW-0574">Periplasm</keyword>
<dbReference type="RefSeq" id="WP_238175724.1">
    <property type="nucleotide sequence ID" value="NZ_SODU01000004.1"/>
</dbReference>
<sequence length="668" mass="72368">MAAQSSGQSKRRLGTTVALTLACVLVCGVAFAGAVFVLMPGARDRSTTPIAAGSATPSTPGPRPTPRPSVPDSTSSEEPLPGVDTPATPPPSTPVANTGTYECPGFSGIESNVPLSMLMNDTFSWGDDPPYKVGNGSGDVNWRSDPYKKPSWYMWLHSLRWLGNGITAGQRGDRKALTHVMAIIHDWVRDNPYTWKGDVGAWEATMHRTNVLLCARQAVLTGLKVSSLPTQYAWLDKALIDHAQFMIVNWSGPSNHGTDESIALFGVGCTLKRPELKTLAVDRLSQAITKAIDTQGSTNEQSVGYAMFNYLLWGRATTALQRCGSNPGPVIAQRRAALSEWLALATKATGELQQVGDAVRQKPTGAAGTALDYVASLGKKGTRPSKRVAVFDAGYIFGRTGWGETRPFAQESTYSIRYGAARTLHGHDDHMSITYSSHGRDVLIDPGHSGYQLDKWQAWSKSQAAHNVMTIPSADTASVVTQLVRASITPTWESYSLADSPAPGVTRKRDVLVLKDPDLIITLDRGQATETQRYETLWHLAPDQKVTVRSPTTAVATKPGDKAKTYLLQIPYQQQPAADGITVVQGQQDPVQGWYYPDIFHRQSAPVVKFNRNGTSATILSAIVPADSTETVTYKTRTVSGMLFVDLTVGTRKTTVRVQQDGRLTRIS</sequence>
<dbReference type="Gene3D" id="2.70.98.70">
    <property type="match status" value="1"/>
</dbReference>
<dbReference type="InterPro" id="IPR012480">
    <property type="entry name" value="Hepar_II_III_C"/>
</dbReference>
<proteinExistence type="predicted"/>
<dbReference type="InterPro" id="IPR008929">
    <property type="entry name" value="Chondroitin_lyas"/>
</dbReference>
<evidence type="ECO:0000313" key="8">
    <source>
        <dbReference type="Proteomes" id="UP000295060"/>
    </source>
</evidence>
<keyword evidence="2" id="KW-0732">Signal</keyword>
<feature type="compositionally biased region" description="Pro residues" evidence="5">
    <location>
        <begin position="59"/>
        <end position="69"/>
    </location>
</feature>
<protein>
    <submittedName>
        <fullName evidence="7">Heparinase II/III-like protein</fullName>
    </submittedName>
</protein>
<dbReference type="Gene3D" id="1.50.10.100">
    <property type="entry name" value="Chondroitin AC/alginate lyase"/>
    <property type="match status" value="1"/>
</dbReference>
<evidence type="ECO:0000256" key="2">
    <source>
        <dbReference type="ARBA" id="ARBA00022729"/>
    </source>
</evidence>
<dbReference type="Proteomes" id="UP000295060">
    <property type="component" value="Unassembled WGS sequence"/>
</dbReference>
<reference evidence="7 8" key="1">
    <citation type="submission" date="2019-03" db="EMBL/GenBank/DDBJ databases">
        <title>Genomic Encyclopedia of Type Strains, Phase III (KMG-III): the genomes of soil and plant-associated and newly described type strains.</title>
        <authorList>
            <person name="Whitman W."/>
        </authorList>
    </citation>
    <scope>NUCLEOTIDE SEQUENCE [LARGE SCALE GENOMIC DNA]</scope>
    <source>
        <strain evidence="7 8">VKMAc-2574</strain>
    </source>
</reference>
<evidence type="ECO:0000256" key="5">
    <source>
        <dbReference type="SAM" id="MobiDB-lite"/>
    </source>
</evidence>
<dbReference type="PANTHER" id="PTHR39210:SF1">
    <property type="entry name" value="HEPARIN-SULFATE LYASE"/>
    <property type="match status" value="1"/>
</dbReference>
<evidence type="ECO:0000256" key="4">
    <source>
        <dbReference type="ARBA" id="ARBA00023239"/>
    </source>
</evidence>
<evidence type="ECO:0000259" key="6">
    <source>
        <dbReference type="Pfam" id="PF07940"/>
    </source>
</evidence>
<evidence type="ECO:0000256" key="3">
    <source>
        <dbReference type="ARBA" id="ARBA00022764"/>
    </source>
</evidence>
<organism evidence="7 8">
    <name type="scientific">Kribbella pratensis</name>
    <dbReference type="NCBI Taxonomy" id="2512112"/>
    <lineage>
        <taxon>Bacteria</taxon>
        <taxon>Bacillati</taxon>
        <taxon>Actinomycetota</taxon>
        <taxon>Actinomycetes</taxon>
        <taxon>Propionibacteriales</taxon>
        <taxon>Kribbellaceae</taxon>
        <taxon>Kribbella</taxon>
    </lineage>
</organism>
<name>A0ABY2F692_9ACTN</name>
<dbReference type="EMBL" id="SODU01000004">
    <property type="protein sequence ID" value="TDW83826.1"/>
    <property type="molecule type" value="Genomic_DNA"/>
</dbReference>
<feature type="domain" description="Heparinase II/III-like C-terminal" evidence="6">
    <location>
        <begin position="423"/>
        <end position="595"/>
    </location>
</feature>
<dbReference type="Pfam" id="PF07940">
    <property type="entry name" value="Hepar_II_III_C"/>
    <property type="match status" value="1"/>
</dbReference>